<dbReference type="Proteomes" id="UP000018936">
    <property type="component" value="Unassembled WGS sequence"/>
</dbReference>
<evidence type="ECO:0000313" key="2">
    <source>
        <dbReference type="Proteomes" id="UP000018936"/>
    </source>
</evidence>
<organism evidence="1 2">
    <name type="scientific">Ophiophagus hannah</name>
    <name type="common">King cobra</name>
    <name type="synonym">Naja hannah</name>
    <dbReference type="NCBI Taxonomy" id="8665"/>
    <lineage>
        <taxon>Eukaryota</taxon>
        <taxon>Metazoa</taxon>
        <taxon>Chordata</taxon>
        <taxon>Craniata</taxon>
        <taxon>Vertebrata</taxon>
        <taxon>Euteleostomi</taxon>
        <taxon>Lepidosauria</taxon>
        <taxon>Squamata</taxon>
        <taxon>Bifurcata</taxon>
        <taxon>Unidentata</taxon>
        <taxon>Episquamata</taxon>
        <taxon>Toxicofera</taxon>
        <taxon>Serpentes</taxon>
        <taxon>Colubroidea</taxon>
        <taxon>Elapidae</taxon>
        <taxon>Elapinae</taxon>
        <taxon>Ophiophagus</taxon>
    </lineage>
</organism>
<protein>
    <submittedName>
        <fullName evidence="1">Uncharacterized protein</fullName>
    </submittedName>
</protein>
<dbReference type="AlphaFoldDB" id="V8P4Y4"/>
<name>V8P4Y4_OPHHA</name>
<gene>
    <name evidence="1" type="ORF">L345_05132</name>
</gene>
<reference evidence="1 2" key="1">
    <citation type="journal article" date="2013" name="Proc. Natl. Acad. Sci. U.S.A.">
        <title>The king cobra genome reveals dynamic gene evolution and adaptation in the snake venom system.</title>
        <authorList>
            <person name="Vonk F.J."/>
            <person name="Casewell N.R."/>
            <person name="Henkel C.V."/>
            <person name="Heimberg A.M."/>
            <person name="Jansen H.J."/>
            <person name="McCleary R.J."/>
            <person name="Kerkkamp H.M."/>
            <person name="Vos R.A."/>
            <person name="Guerreiro I."/>
            <person name="Calvete J.J."/>
            <person name="Wuster W."/>
            <person name="Woods A.E."/>
            <person name="Logan J.M."/>
            <person name="Harrison R.A."/>
            <person name="Castoe T.A."/>
            <person name="de Koning A.P."/>
            <person name="Pollock D.D."/>
            <person name="Yandell M."/>
            <person name="Calderon D."/>
            <person name="Renjifo C."/>
            <person name="Currier R.B."/>
            <person name="Salgado D."/>
            <person name="Pla D."/>
            <person name="Sanz L."/>
            <person name="Hyder A.S."/>
            <person name="Ribeiro J.M."/>
            <person name="Arntzen J.W."/>
            <person name="van den Thillart G.E."/>
            <person name="Boetzer M."/>
            <person name="Pirovano W."/>
            <person name="Dirks R.P."/>
            <person name="Spaink H.P."/>
            <person name="Duboule D."/>
            <person name="McGlinn E."/>
            <person name="Kini R.M."/>
            <person name="Richardson M.K."/>
        </authorList>
    </citation>
    <scope>NUCLEOTIDE SEQUENCE</scope>
    <source>
        <tissue evidence="1">Blood</tissue>
    </source>
</reference>
<evidence type="ECO:0000313" key="1">
    <source>
        <dbReference type="EMBL" id="ETE69068.1"/>
    </source>
</evidence>
<dbReference type="EMBL" id="AZIM01000856">
    <property type="protein sequence ID" value="ETE69068.1"/>
    <property type="molecule type" value="Genomic_DNA"/>
</dbReference>
<proteinExistence type="predicted"/>
<keyword evidence="2" id="KW-1185">Reference proteome</keyword>
<sequence>MSDMWLFWQTTLHPVPLPHKASISLIISRGSRLKPVQGIPARREECFSQEMGEALPLGESMVHEGSSSAVLIVREIANRASILVALETASL</sequence>
<accession>V8P4Y4</accession>
<comment type="caution">
    <text evidence="1">The sequence shown here is derived from an EMBL/GenBank/DDBJ whole genome shotgun (WGS) entry which is preliminary data.</text>
</comment>